<dbReference type="AlphaFoldDB" id="A0AAD4MKF9"/>
<keyword evidence="3" id="KW-1185">Reference proteome</keyword>
<evidence type="ECO:0000313" key="2">
    <source>
        <dbReference type="EMBL" id="KAI1696452.1"/>
    </source>
</evidence>
<comment type="caution">
    <text evidence="2">The sequence shown here is derived from an EMBL/GenBank/DDBJ whole genome shotgun (WGS) entry which is preliminary data.</text>
</comment>
<dbReference type="Proteomes" id="UP001201812">
    <property type="component" value="Unassembled WGS sequence"/>
</dbReference>
<proteinExistence type="predicted"/>
<keyword evidence="1" id="KW-0732">Signal</keyword>
<organism evidence="2 3">
    <name type="scientific">Ditylenchus destructor</name>
    <dbReference type="NCBI Taxonomy" id="166010"/>
    <lineage>
        <taxon>Eukaryota</taxon>
        <taxon>Metazoa</taxon>
        <taxon>Ecdysozoa</taxon>
        <taxon>Nematoda</taxon>
        <taxon>Chromadorea</taxon>
        <taxon>Rhabditida</taxon>
        <taxon>Tylenchina</taxon>
        <taxon>Tylenchomorpha</taxon>
        <taxon>Sphaerularioidea</taxon>
        <taxon>Anguinidae</taxon>
        <taxon>Anguininae</taxon>
        <taxon>Ditylenchus</taxon>
    </lineage>
</organism>
<name>A0AAD4MKF9_9BILA</name>
<gene>
    <name evidence="2" type="ORF">DdX_19040</name>
</gene>
<protein>
    <submittedName>
        <fullName evidence="2">Uncharacterized protein</fullName>
    </submittedName>
</protein>
<evidence type="ECO:0000313" key="3">
    <source>
        <dbReference type="Proteomes" id="UP001201812"/>
    </source>
</evidence>
<feature type="signal peptide" evidence="1">
    <location>
        <begin position="1"/>
        <end position="20"/>
    </location>
</feature>
<sequence length="99" mass="10998">MKSMIISVIVVVIFFRQSVAYEDSCDKCLKYAEVVCAVSDDPPCINFNTVKYCTDGLGVDAVVCPAHFSPQSAELKRLIESGEAYADKICILLKECQYF</sequence>
<evidence type="ECO:0000256" key="1">
    <source>
        <dbReference type="SAM" id="SignalP"/>
    </source>
</evidence>
<accession>A0AAD4MKF9</accession>
<feature type="chain" id="PRO_5041946964" evidence="1">
    <location>
        <begin position="21"/>
        <end position="99"/>
    </location>
</feature>
<dbReference type="EMBL" id="JAKKPZ010000327">
    <property type="protein sequence ID" value="KAI1696452.1"/>
    <property type="molecule type" value="Genomic_DNA"/>
</dbReference>
<reference evidence="2" key="1">
    <citation type="submission" date="2022-01" db="EMBL/GenBank/DDBJ databases">
        <title>Genome Sequence Resource for Two Populations of Ditylenchus destructor, the Migratory Endoparasitic Phytonematode.</title>
        <authorList>
            <person name="Zhang H."/>
            <person name="Lin R."/>
            <person name="Xie B."/>
        </authorList>
    </citation>
    <scope>NUCLEOTIDE SEQUENCE</scope>
    <source>
        <strain evidence="2">BazhouSP</strain>
    </source>
</reference>